<dbReference type="CDD" id="cd07381">
    <property type="entry name" value="MPP_CapA"/>
    <property type="match status" value="1"/>
</dbReference>
<evidence type="ECO:0000259" key="2">
    <source>
        <dbReference type="SMART" id="SM00854"/>
    </source>
</evidence>
<accession>A0ABN1B4Z0</accession>
<dbReference type="Proteomes" id="UP001499895">
    <property type="component" value="Unassembled WGS sequence"/>
</dbReference>
<evidence type="ECO:0000313" key="4">
    <source>
        <dbReference type="Proteomes" id="UP001499895"/>
    </source>
</evidence>
<comment type="caution">
    <text evidence="3">The sequence shown here is derived from an EMBL/GenBank/DDBJ whole genome shotgun (WGS) entry which is preliminary data.</text>
</comment>
<gene>
    <name evidence="3" type="ORF">GCM10009544_58770</name>
</gene>
<dbReference type="PANTHER" id="PTHR33393:SF13">
    <property type="entry name" value="PGA BIOSYNTHESIS PROTEIN CAPA"/>
    <property type="match status" value="1"/>
</dbReference>
<dbReference type="InterPro" id="IPR019079">
    <property type="entry name" value="Capsule_synth_CapA"/>
</dbReference>
<dbReference type="InterPro" id="IPR029052">
    <property type="entry name" value="Metallo-depent_PP-like"/>
</dbReference>
<feature type="domain" description="Capsule synthesis protein CapA" evidence="2">
    <location>
        <begin position="43"/>
        <end position="295"/>
    </location>
</feature>
<dbReference type="Pfam" id="PF09587">
    <property type="entry name" value="PGA_cap"/>
    <property type="match status" value="1"/>
</dbReference>
<sequence>MLGTLGVLGTVLALAGSAGCAPPDRADRTAGRAGEARTDGTFTLVASGDVLPHDEVIRQARQDGARAGDGPDFRPMFAGVKPPVSAADVAICHMETVYGPEKGPFSGYPRFVSPPQIARALRETGYDSCSTASNHTLDAGGAGVSRTLSAMDAAGLRHAGSARSAAEAARVTLLPAGPATVAQLAYTYATNDIPVPEGRPWTVNLIDTGRILTDARAARKAGADVVVVSLHWGTEWQQEPDAGQLALARALTAAGGAARPHIDLILGTHNHVPQAYEKVNGTWVVYGMGDQLAGRMFHPGDEPDIRGNQSSLARFTFAPPTTAGTRWRVVKAEFLPQFTDQGPPLRVLDLNRALDARPGRTDLGAARAAIRAAVLSRGADGDGLVMAP</sequence>
<dbReference type="Gene3D" id="3.60.21.10">
    <property type="match status" value="1"/>
</dbReference>
<reference evidence="3 4" key="1">
    <citation type="journal article" date="2019" name="Int. J. Syst. Evol. Microbiol.">
        <title>The Global Catalogue of Microorganisms (GCM) 10K type strain sequencing project: providing services to taxonomists for standard genome sequencing and annotation.</title>
        <authorList>
            <consortium name="The Broad Institute Genomics Platform"/>
            <consortium name="The Broad Institute Genome Sequencing Center for Infectious Disease"/>
            <person name="Wu L."/>
            <person name="Ma J."/>
        </authorList>
    </citation>
    <scope>NUCLEOTIDE SEQUENCE [LARGE SCALE GENOMIC DNA]</scope>
    <source>
        <strain evidence="3 4">JCM 10649</strain>
    </source>
</reference>
<dbReference type="EMBL" id="BAAAHB010000114">
    <property type="protein sequence ID" value="GAA0490023.1"/>
    <property type="molecule type" value="Genomic_DNA"/>
</dbReference>
<evidence type="ECO:0000313" key="3">
    <source>
        <dbReference type="EMBL" id="GAA0490023.1"/>
    </source>
</evidence>
<proteinExistence type="inferred from homology"/>
<keyword evidence="4" id="KW-1185">Reference proteome</keyword>
<dbReference type="InterPro" id="IPR052169">
    <property type="entry name" value="CW_Biosynth-Accessory"/>
</dbReference>
<organism evidence="3 4">
    <name type="scientific">Streptomyces stramineus</name>
    <dbReference type="NCBI Taxonomy" id="173861"/>
    <lineage>
        <taxon>Bacteria</taxon>
        <taxon>Bacillati</taxon>
        <taxon>Actinomycetota</taxon>
        <taxon>Actinomycetes</taxon>
        <taxon>Kitasatosporales</taxon>
        <taxon>Streptomycetaceae</taxon>
        <taxon>Streptomyces</taxon>
    </lineage>
</organism>
<dbReference type="SUPFAM" id="SSF56300">
    <property type="entry name" value="Metallo-dependent phosphatases"/>
    <property type="match status" value="1"/>
</dbReference>
<dbReference type="SMART" id="SM00854">
    <property type="entry name" value="PGA_cap"/>
    <property type="match status" value="1"/>
</dbReference>
<name>A0ABN1B4Z0_9ACTN</name>
<comment type="similarity">
    <text evidence="1">Belongs to the CapA family.</text>
</comment>
<evidence type="ECO:0000256" key="1">
    <source>
        <dbReference type="ARBA" id="ARBA00005662"/>
    </source>
</evidence>
<protein>
    <submittedName>
        <fullName evidence="3">CapA family protein</fullName>
    </submittedName>
</protein>
<dbReference type="PANTHER" id="PTHR33393">
    <property type="entry name" value="POLYGLUTAMINE SYNTHESIS ACCESSORY PROTEIN RV0574C-RELATED"/>
    <property type="match status" value="1"/>
</dbReference>